<evidence type="ECO:0000313" key="3">
    <source>
        <dbReference type="Proteomes" id="UP001607151"/>
    </source>
</evidence>
<keyword evidence="2" id="KW-0328">Glycosyltransferase</keyword>
<name>A0ABW7IRG8_9VIBR</name>
<protein>
    <submittedName>
        <fullName evidence="2">Glycosyltransferase</fullName>
        <ecNumber evidence="2">2.4.-.-</ecNumber>
    </submittedName>
</protein>
<gene>
    <name evidence="2" type="ORF">ACGRQ9_01430</name>
</gene>
<comment type="caution">
    <text evidence="2">The sequence shown here is derived from an EMBL/GenBank/DDBJ whole genome shotgun (WGS) entry which is preliminary data.</text>
</comment>
<dbReference type="Pfam" id="PF13692">
    <property type="entry name" value="Glyco_trans_1_4"/>
    <property type="match status" value="1"/>
</dbReference>
<feature type="domain" description="Glycosyltransferase subfamily 4-like N-terminal" evidence="1">
    <location>
        <begin position="29"/>
        <end position="171"/>
    </location>
</feature>
<proteinExistence type="predicted"/>
<dbReference type="Pfam" id="PF13439">
    <property type="entry name" value="Glyco_transf_4"/>
    <property type="match status" value="1"/>
</dbReference>
<dbReference type="RefSeq" id="WP_394607125.1">
    <property type="nucleotide sequence ID" value="NZ_JBIHSN010000002.1"/>
</dbReference>
<dbReference type="PANTHER" id="PTHR12526:SF630">
    <property type="entry name" value="GLYCOSYLTRANSFERASE"/>
    <property type="match status" value="1"/>
</dbReference>
<dbReference type="EC" id="2.4.-.-" evidence="2"/>
<evidence type="ECO:0000313" key="2">
    <source>
        <dbReference type="EMBL" id="MFH0264205.1"/>
    </source>
</evidence>
<keyword evidence="2" id="KW-0808">Transferase</keyword>
<dbReference type="SUPFAM" id="SSF53756">
    <property type="entry name" value="UDP-Glycosyltransferase/glycogen phosphorylase"/>
    <property type="match status" value="1"/>
</dbReference>
<dbReference type="Gene3D" id="3.40.50.2000">
    <property type="entry name" value="Glycogen Phosphorylase B"/>
    <property type="match status" value="2"/>
</dbReference>
<dbReference type="CDD" id="cd03811">
    <property type="entry name" value="GT4_GT28_WabH-like"/>
    <property type="match status" value="1"/>
</dbReference>
<keyword evidence="3" id="KW-1185">Reference proteome</keyword>
<evidence type="ECO:0000259" key="1">
    <source>
        <dbReference type="Pfam" id="PF13439"/>
    </source>
</evidence>
<dbReference type="EMBL" id="JBIHSN010000002">
    <property type="protein sequence ID" value="MFH0264205.1"/>
    <property type="molecule type" value="Genomic_DNA"/>
</dbReference>
<accession>A0ABW7IRG8</accession>
<organism evidence="2 3">
    <name type="scientific">Vibrio rumoiensis</name>
    <dbReference type="NCBI Taxonomy" id="76258"/>
    <lineage>
        <taxon>Bacteria</taxon>
        <taxon>Pseudomonadati</taxon>
        <taxon>Pseudomonadota</taxon>
        <taxon>Gammaproteobacteria</taxon>
        <taxon>Vibrionales</taxon>
        <taxon>Vibrionaceae</taxon>
        <taxon>Vibrio</taxon>
    </lineage>
</organism>
<reference evidence="2 3" key="1">
    <citation type="submission" date="2024-10" db="EMBL/GenBank/DDBJ databases">
        <authorList>
            <person name="Yibar A."/>
            <person name="Saticioglu I.B."/>
            <person name="Duman M."/>
            <person name="Ajmi N."/>
            <person name="Gurler F."/>
            <person name="Ay H."/>
            <person name="Onuk E."/>
            <person name="Guler S."/>
            <person name="Romalde J.L."/>
        </authorList>
    </citation>
    <scope>NUCLEOTIDE SEQUENCE [LARGE SCALE GENOMIC DNA]</scope>
    <source>
        <strain evidence="2 3">14-MA-B</strain>
    </source>
</reference>
<sequence>MNNNKICFVNTSQSWGGGEKWHHHAAVMCSQSAKVTVISQSNSKLLDSLRGYNINSVEFNITNTSFLNPFKMFKLYKHFKQHQYSSIVLNLPADVKSAGIAAKFAGIKKIFYRRGMPHPIRNTTLNRYLFGKVVTDVIVNSDEIGRSIVKNNPNIIPASSIHTIYNGVNIDEYDKDNIEPIIAKEPNVITLGTAGRCVNQKNQLMLIDVMAQLKQRGHKVKLYIAGTGPLYSQLESAISSNHLDNEITLLGFVKDTKGFLASLDLFIFPSHYEGSSNAIIEALAMGLPTVAFDVSSMPEMVIDGMTGRLAEYDKIESFTDATESLIVDTELRQKTSHNAKKLVQDKFNNQIIFEKINRLLSS</sequence>
<dbReference type="PANTHER" id="PTHR12526">
    <property type="entry name" value="GLYCOSYLTRANSFERASE"/>
    <property type="match status" value="1"/>
</dbReference>
<dbReference type="GO" id="GO:0016757">
    <property type="term" value="F:glycosyltransferase activity"/>
    <property type="evidence" value="ECO:0007669"/>
    <property type="project" value="UniProtKB-KW"/>
</dbReference>
<dbReference type="InterPro" id="IPR028098">
    <property type="entry name" value="Glyco_trans_4-like_N"/>
</dbReference>
<dbReference type="Proteomes" id="UP001607151">
    <property type="component" value="Unassembled WGS sequence"/>
</dbReference>